<evidence type="ECO:0000313" key="1">
    <source>
        <dbReference type="EMBL" id="KAI4373310.1"/>
    </source>
</evidence>
<dbReference type="EMBL" id="CM042883">
    <property type="protein sequence ID" value="KAI4373310.1"/>
    <property type="molecule type" value="Genomic_DNA"/>
</dbReference>
<organism evidence="1 2">
    <name type="scientific">Melastoma candidum</name>
    <dbReference type="NCBI Taxonomy" id="119954"/>
    <lineage>
        <taxon>Eukaryota</taxon>
        <taxon>Viridiplantae</taxon>
        <taxon>Streptophyta</taxon>
        <taxon>Embryophyta</taxon>
        <taxon>Tracheophyta</taxon>
        <taxon>Spermatophyta</taxon>
        <taxon>Magnoliopsida</taxon>
        <taxon>eudicotyledons</taxon>
        <taxon>Gunneridae</taxon>
        <taxon>Pentapetalae</taxon>
        <taxon>rosids</taxon>
        <taxon>malvids</taxon>
        <taxon>Myrtales</taxon>
        <taxon>Melastomataceae</taxon>
        <taxon>Melastomatoideae</taxon>
        <taxon>Melastomateae</taxon>
        <taxon>Melastoma</taxon>
    </lineage>
</organism>
<name>A0ACB9R3M0_9MYRT</name>
<accession>A0ACB9R3M0</accession>
<dbReference type="Proteomes" id="UP001057402">
    <property type="component" value="Chromosome 4"/>
</dbReference>
<reference evidence="2" key="1">
    <citation type="journal article" date="2023" name="Front. Plant Sci.">
        <title>Chromosomal-level genome assembly of Melastoma candidum provides insights into trichome evolution.</title>
        <authorList>
            <person name="Zhong Y."/>
            <person name="Wu W."/>
            <person name="Sun C."/>
            <person name="Zou P."/>
            <person name="Liu Y."/>
            <person name="Dai S."/>
            <person name="Zhou R."/>
        </authorList>
    </citation>
    <scope>NUCLEOTIDE SEQUENCE [LARGE SCALE GENOMIC DNA]</scope>
</reference>
<proteinExistence type="predicted"/>
<evidence type="ECO:0000313" key="2">
    <source>
        <dbReference type="Proteomes" id="UP001057402"/>
    </source>
</evidence>
<sequence length="511" mass="57147">MIFLCSVYSDLFGQSVIFGAFMLGLAVPDGPPLGSAIVDKLESFFLGILMPLYVTVSIVKVDFDALFPVLPQMKLELFIIAFVFIIKLITSIIPPFLCNLPINDAITIGLILNCKGIVELGTFRLLVEMKKFSNERYALVVMALLLNSAVLPLLVRRLLNNTRKYGGYQKRNIMNLKSDARLSVLTCIHRTDNIEPMIRFINTCQSRENIVSVYVLHLIKMISQATPIFISHQVQKKVDGNKSYSDNVIIAFNNFARGSSGTVEASMFTAVSPPKLMQEDICYLALDKNVSLMVLPFHKKWSYIDGSIEYKDTQLRNLNSSVLQRAPCSVGILVDRGHRRFEEDTTFTIGMFFLGGSDDREALALAKRMAMNPGVHLQIVQIHSSDDDNHLALNWEGIMDSEMLRDVKEKNAYKNITYTMEKVEGGPGTARWVKEMVSEFNLVIVGRRYGVECAETSGLHEWAELPELGILGDLLASSDLETKASVLVFNSSCNIEILSLVFGCFSIMLPH</sequence>
<keyword evidence="2" id="KW-1185">Reference proteome</keyword>
<gene>
    <name evidence="1" type="ORF">MLD38_011446</name>
</gene>
<protein>
    <submittedName>
        <fullName evidence="1">Uncharacterized protein</fullName>
    </submittedName>
</protein>
<comment type="caution">
    <text evidence="1">The sequence shown here is derived from an EMBL/GenBank/DDBJ whole genome shotgun (WGS) entry which is preliminary data.</text>
</comment>